<evidence type="ECO:0000256" key="11">
    <source>
        <dbReference type="ARBA" id="ARBA00023125"/>
    </source>
</evidence>
<keyword evidence="7" id="KW-0227">DNA damage</keyword>
<sequence length="502" mass="56035">MTDSFLFYDLETWGTDPRRTRIAQFAAIRTDADLVELGEPIEFLVRPADDLLPSPGASMVTGLAPQDALAGLSEAEAFARIADEMSRPGTCTLGYNSLRFDDEFVRHGLFRNFHDPYEREWRNGNCRWDLLDVMRLAHALRPEGIEWPRRDDGATSFRLEYLAEANGVRIGDAHEALSDVRALIGLARLFRTAQPRLWQYALALRDKRHVAGMLDPFAMTPLLHVSQRYPASRLCAAAVVPVAVHPQIGNRVIVYDLDSDPDGLLALSADEIAARLYVRSADLPEGVSRVPLKEVHTNRCPALVQWNHLRPADLERLGIDRETAEARAARIRAHGPAIAEKVRHVFARERDPRERPDVDAALYDGFVGDGDKARMARVRATPPAQLGTTDYGFQDPRLAELLFRYRARNWPDTLDVEARLRWDGYRRRRLHADGGLSEHTFQTYFDDITRLRAESAGDAARQALLDRLEDWGRGLAAGLPPADNATAGNAEAGGPGHPAPTP</sequence>
<dbReference type="Gene3D" id="1.10.287.1240">
    <property type="match status" value="1"/>
</dbReference>
<evidence type="ECO:0000256" key="2">
    <source>
        <dbReference type="ARBA" id="ARBA00001946"/>
    </source>
</evidence>
<dbReference type="Proteomes" id="UP000647183">
    <property type="component" value="Unassembled WGS sequence"/>
</dbReference>
<dbReference type="InterPro" id="IPR013620">
    <property type="entry name" value="Exonuc_1_SH3"/>
</dbReference>
<dbReference type="CDD" id="cd06138">
    <property type="entry name" value="ExoI_N"/>
    <property type="match status" value="1"/>
</dbReference>
<evidence type="ECO:0000256" key="8">
    <source>
        <dbReference type="ARBA" id="ARBA00022801"/>
    </source>
</evidence>
<comment type="cofactor">
    <cofactor evidence="2">
        <name>Mg(2+)</name>
        <dbReference type="ChEBI" id="CHEBI:18420"/>
    </cofactor>
</comment>
<dbReference type="PANTHER" id="PTHR30231">
    <property type="entry name" value="DNA POLYMERASE III SUBUNIT EPSILON"/>
    <property type="match status" value="1"/>
</dbReference>
<evidence type="ECO:0000256" key="7">
    <source>
        <dbReference type="ARBA" id="ARBA00022763"/>
    </source>
</evidence>
<keyword evidence="5" id="KW-0540">Nuclease</keyword>
<dbReference type="Gene3D" id="3.30.1520.20">
    <property type="entry name" value="Exonuclease ExoI, domain 2"/>
    <property type="match status" value="1"/>
</dbReference>
<dbReference type="InterPro" id="IPR034747">
    <property type="entry name" value="EXOI_SH3"/>
</dbReference>
<evidence type="ECO:0000256" key="14">
    <source>
        <dbReference type="ARBA" id="ARBA00046792"/>
    </source>
</evidence>
<dbReference type="GO" id="GO:0008310">
    <property type="term" value="F:single-stranded DNA 3'-5' DNA exonuclease activity"/>
    <property type="evidence" value="ECO:0007669"/>
    <property type="project" value="UniProtKB-EC"/>
</dbReference>
<evidence type="ECO:0000313" key="19">
    <source>
        <dbReference type="Proteomes" id="UP000647183"/>
    </source>
</evidence>
<comment type="subunit">
    <text evidence="14">Monomer. Interacts with ssb (via C-terminus); this interaction stimulates the exonuclease activity by recruiting the enzyme to its substrate.</text>
</comment>
<evidence type="ECO:0000256" key="15">
    <source>
        <dbReference type="SAM" id="MobiDB-lite"/>
    </source>
</evidence>
<keyword evidence="12" id="KW-0234">DNA repair</keyword>
<evidence type="ECO:0000256" key="13">
    <source>
        <dbReference type="ARBA" id="ARBA00031220"/>
    </source>
</evidence>
<evidence type="ECO:0000256" key="9">
    <source>
        <dbReference type="ARBA" id="ARBA00022839"/>
    </source>
</evidence>
<accession>A0ABR8UF89</accession>
<dbReference type="PROSITE" id="PS51785">
    <property type="entry name" value="EXOI_C"/>
    <property type="match status" value="1"/>
</dbReference>
<keyword evidence="10" id="KW-0460">Magnesium</keyword>
<keyword evidence="6" id="KW-0479">Metal-binding</keyword>
<evidence type="ECO:0000259" key="16">
    <source>
        <dbReference type="PROSITE" id="PS51784"/>
    </source>
</evidence>
<dbReference type="Pfam" id="PF26016">
    <property type="entry name" value="ExoI_C"/>
    <property type="match status" value="1"/>
</dbReference>
<dbReference type="InterPro" id="IPR036397">
    <property type="entry name" value="RNaseH_sf"/>
</dbReference>
<feature type="domain" description="ExoI C-terminal" evidence="17">
    <location>
        <begin position="354"/>
        <end position="476"/>
    </location>
</feature>
<organism evidence="18 19">
    <name type="scientific">Luteimonas colneyensis</name>
    <dbReference type="NCBI Taxonomy" id="2762230"/>
    <lineage>
        <taxon>Bacteria</taxon>
        <taxon>Pseudomonadati</taxon>
        <taxon>Pseudomonadota</taxon>
        <taxon>Gammaproteobacteria</taxon>
        <taxon>Lysobacterales</taxon>
        <taxon>Lysobacteraceae</taxon>
        <taxon>Luteimonas</taxon>
    </lineage>
</organism>
<evidence type="ECO:0000256" key="5">
    <source>
        <dbReference type="ARBA" id="ARBA00022722"/>
    </source>
</evidence>
<keyword evidence="9" id="KW-0269">Exonuclease</keyword>
<evidence type="ECO:0000313" key="18">
    <source>
        <dbReference type="EMBL" id="MBD7986661.1"/>
    </source>
</evidence>
<dbReference type="InterPro" id="IPR013520">
    <property type="entry name" value="Ribonucl_H"/>
</dbReference>
<evidence type="ECO:0000256" key="6">
    <source>
        <dbReference type="ARBA" id="ARBA00022723"/>
    </source>
</evidence>
<dbReference type="PIRSF" id="PIRSF000977">
    <property type="entry name" value="Exodeoxyribonuclease_I"/>
    <property type="match status" value="1"/>
</dbReference>
<dbReference type="EC" id="3.1.11.1" evidence="3"/>
<evidence type="ECO:0000256" key="4">
    <source>
        <dbReference type="ARBA" id="ARBA00019900"/>
    </source>
</evidence>
<dbReference type="EMBL" id="JACSQJ010000001">
    <property type="protein sequence ID" value="MBD7986661.1"/>
    <property type="molecule type" value="Genomic_DNA"/>
</dbReference>
<name>A0ABR8UF89_9GAMM</name>
<dbReference type="Pfam" id="PF08411">
    <property type="entry name" value="ExoI_SH3"/>
    <property type="match status" value="1"/>
</dbReference>
<keyword evidence="8 18" id="KW-0378">Hydrolase</keyword>
<feature type="domain" description="ExoI SH3-like" evidence="16">
    <location>
        <begin position="195"/>
        <end position="350"/>
    </location>
</feature>
<reference evidence="18 19" key="1">
    <citation type="submission" date="2020-08" db="EMBL/GenBank/DDBJ databases">
        <title>A Genomic Blueprint of the Chicken Gut Microbiome.</title>
        <authorList>
            <person name="Gilroy R."/>
            <person name="Ravi A."/>
            <person name="Getino M."/>
            <person name="Pursley I."/>
            <person name="Horton D.L."/>
            <person name="Alikhan N.-F."/>
            <person name="Baker D."/>
            <person name="Gharbi K."/>
            <person name="Hall N."/>
            <person name="Watson M."/>
            <person name="Adriaenssens E.M."/>
            <person name="Foster-Nyarko E."/>
            <person name="Jarju S."/>
            <person name="Secka A."/>
            <person name="Antonio M."/>
            <person name="Oren A."/>
            <person name="Chaudhuri R."/>
            <person name="La Ragione R.M."/>
            <person name="Hildebrand F."/>
            <person name="Pallen M.J."/>
        </authorList>
    </citation>
    <scope>NUCLEOTIDE SEQUENCE [LARGE SCALE GENOMIC DNA]</scope>
    <source>
        <strain evidence="18 19">Sa2BVA3</strain>
    </source>
</reference>
<evidence type="ECO:0000256" key="10">
    <source>
        <dbReference type="ARBA" id="ARBA00022842"/>
    </source>
</evidence>
<evidence type="ECO:0000256" key="1">
    <source>
        <dbReference type="ARBA" id="ARBA00000563"/>
    </source>
</evidence>
<evidence type="ECO:0000256" key="3">
    <source>
        <dbReference type="ARBA" id="ARBA00012108"/>
    </source>
</evidence>
<dbReference type="PANTHER" id="PTHR30231:SF4">
    <property type="entry name" value="PROTEIN NEN2"/>
    <property type="match status" value="1"/>
</dbReference>
<protein>
    <recommendedName>
        <fullName evidence="4">Exodeoxyribonuclease I</fullName>
        <ecNumber evidence="3">3.1.11.1</ecNumber>
    </recommendedName>
    <alternativeName>
        <fullName evidence="13">DNA deoxyribophosphodiesterase</fullName>
    </alternativeName>
</protein>
<dbReference type="InterPro" id="IPR023607">
    <property type="entry name" value="Exodeoxyribonuclease_I"/>
</dbReference>
<proteinExistence type="predicted"/>
<dbReference type="SUPFAM" id="SSF53098">
    <property type="entry name" value="Ribonuclease H-like"/>
    <property type="match status" value="1"/>
</dbReference>
<keyword evidence="11" id="KW-0238">DNA-binding</keyword>
<dbReference type="Gene3D" id="3.30.420.10">
    <property type="entry name" value="Ribonuclease H-like superfamily/Ribonuclease H"/>
    <property type="match status" value="1"/>
</dbReference>
<dbReference type="Pfam" id="PF00929">
    <property type="entry name" value="RNase_T"/>
    <property type="match status" value="1"/>
</dbReference>
<dbReference type="PROSITE" id="PS51784">
    <property type="entry name" value="EXOI_SH3"/>
    <property type="match status" value="1"/>
</dbReference>
<feature type="region of interest" description="Disordered" evidence="15">
    <location>
        <begin position="476"/>
        <end position="502"/>
    </location>
</feature>
<dbReference type="InterPro" id="IPR038649">
    <property type="entry name" value="EXOI_SH3_sf"/>
</dbReference>
<dbReference type="NCBIfam" id="NF008746">
    <property type="entry name" value="PRK11779.1"/>
    <property type="match status" value="1"/>
</dbReference>
<gene>
    <name evidence="18" type="primary">sbcB</name>
    <name evidence="18" type="ORF">H9645_01290</name>
</gene>
<dbReference type="InterPro" id="IPR012337">
    <property type="entry name" value="RNaseH-like_sf"/>
</dbReference>
<keyword evidence="19" id="KW-1185">Reference proteome</keyword>
<comment type="caution">
    <text evidence="18">The sequence shown here is derived from an EMBL/GenBank/DDBJ whole genome shotgun (WGS) entry which is preliminary data.</text>
</comment>
<comment type="catalytic activity">
    <reaction evidence="1">
        <text>Exonucleolytic cleavage in the 3'- to 5'-direction to yield nucleoside 5'-phosphates.</text>
        <dbReference type="EC" id="3.1.11.1"/>
    </reaction>
</comment>
<dbReference type="Gene3D" id="1.20.1280.70">
    <property type="entry name" value="Exonuclease ExoI, domain 3"/>
    <property type="match status" value="1"/>
</dbReference>
<dbReference type="InterPro" id="IPR058561">
    <property type="entry name" value="Exonuc_1_C"/>
</dbReference>
<evidence type="ECO:0000256" key="12">
    <source>
        <dbReference type="ARBA" id="ARBA00023204"/>
    </source>
</evidence>
<dbReference type="SMART" id="SM00479">
    <property type="entry name" value="EXOIII"/>
    <property type="match status" value="1"/>
</dbReference>
<evidence type="ECO:0000259" key="17">
    <source>
        <dbReference type="PROSITE" id="PS51785"/>
    </source>
</evidence>